<dbReference type="PANTHER" id="PTHR42964:SF1">
    <property type="entry name" value="POLYKETIDE BIOSYNTHESIS ENOYL-COA HYDRATASE PKSH-RELATED"/>
    <property type="match status" value="1"/>
</dbReference>
<sequence>MTSAAPLVRVSTAGVVTTLELDSPHNRNALSTRLMAELTQGLEQAAKDPAVRAVVLGHTGKVFCAGADLSEATGADPTVGPRGLVDLQRAIVECPKPVIAYLNGHVRAGGLGLVGAADLAIAGPATTFAFTEVRLGLAPAVISLPLRPKLEPRAAARYYLTGETFDGAEAARIGLVTVAAAQEEEAAQQLAAILDALRLASPQGLAESKRLVNAEVVRSFAQDTEARVEQSARLFGSPEAQEGMRAFLERRPAPWVAGDQPV</sequence>
<comment type="similarity">
    <text evidence="1">Belongs to the enoyl-CoA hydratase/isomerase family.</text>
</comment>
<evidence type="ECO:0000313" key="3">
    <source>
        <dbReference type="Proteomes" id="UP001500037"/>
    </source>
</evidence>
<dbReference type="Gene3D" id="3.90.226.10">
    <property type="entry name" value="2-enoyl-CoA Hydratase, Chain A, domain 1"/>
    <property type="match status" value="1"/>
</dbReference>
<evidence type="ECO:0000256" key="1">
    <source>
        <dbReference type="ARBA" id="ARBA00005254"/>
    </source>
</evidence>
<dbReference type="NCBIfam" id="NF005879">
    <property type="entry name" value="PRK07827.1"/>
    <property type="match status" value="1"/>
</dbReference>
<dbReference type="InterPro" id="IPR001753">
    <property type="entry name" value="Enoyl-CoA_hydra/iso"/>
</dbReference>
<dbReference type="EMBL" id="BAAALF010000129">
    <property type="protein sequence ID" value="GAA1258566.1"/>
    <property type="molecule type" value="Genomic_DNA"/>
</dbReference>
<gene>
    <name evidence="2" type="ORF">GCM10009665_55940</name>
</gene>
<dbReference type="RefSeq" id="WP_344444792.1">
    <property type="nucleotide sequence ID" value="NZ_BAAALF010000129.1"/>
</dbReference>
<proteinExistence type="inferred from homology"/>
<evidence type="ECO:0000313" key="2">
    <source>
        <dbReference type="EMBL" id="GAA1258566.1"/>
    </source>
</evidence>
<organism evidence="2 3">
    <name type="scientific">Kitasatospora nipponensis</name>
    <dbReference type="NCBI Taxonomy" id="258049"/>
    <lineage>
        <taxon>Bacteria</taxon>
        <taxon>Bacillati</taxon>
        <taxon>Actinomycetota</taxon>
        <taxon>Actinomycetes</taxon>
        <taxon>Kitasatosporales</taxon>
        <taxon>Streptomycetaceae</taxon>
        <taxon>Kitasatospora</taxon>
    </lineage>
</organism>
<dbReference type="InterPro" id="IPR014748">
    <property type="entry name" value="Enoyl-CoA_hydra_C"/>
</dbReference>
<keyword evidence="3" id="KW-1185">Reference proteome</keyword>
<dbReference type="InterPro" id="IPR029045">
    <property type="entry name" value="ClpP/crotonase-like_dom_sf"/>
</dbReference>
<dbReference type="Gene3D" id="1.10.12.10">
    <property type="entry name" value="Lyase 2-enoyl-coa Hydratase, Chain A, domain 2"/>
    <property type="match status" value="1"/>
</dbReference>
<name>A0ABN1WSQ3_9ACTN</name>
<dbReference type="InterPro" id="IPR051683">
    <property type="entry name" value="Enoyl-CoA_Hydratase/Isomerase"/>
</dbReference>
<dbReference type="Proteomes" id="UP001500037">
    <property type="component" value="Unassembled WGS sequence"/>
</dbReference>
<dbReference type="Pfam" id="PF00378">
    <property type="entry name" value="ECH_1"/>
    <property type="match status" value="1"/>
</dbReference>
<accession>A0ABN1WSQ3</accession>
<dbReference type="CDD" id="cd06558">
    <property type="entry name" value="crotonase-like"/>
    <property type="match status" value="1"/>
</dbReference>
<dbReference type="PANTHER" id="PTHR42964">
    <property type="entry name" value="ENOYL-COA HYDRATASE"/>
    <property type="match status" value="1"/>
</dbReference>
<comment type="caution">
    <text evidence="2">The sequence shown here is derived from an EMBL/GenBank/DDBJ whole genome shotgun (WGS) entry which is preliminary data.</text>
</comment>
<reference evidence="2 3" key="1">
    <citation type="journal article" date="2019" name="Int. J. Syst. Evol. Microbiol.">
        <title>The Global Catalogue of Microorganisms (GCM) 10K type strain sequencing project: providing services to taxonomists for standard genome sequencing and annotation.</title>
        <authorList>
            <consortium name="The Broad Institute Genomics Platform"/>
            <consortium name="The Broad Institute Genome Sequencing Center for Infectious Disease"/>
            <person name="Wu L."/>
            <person name="Ma J."/>
        </authorList>
    </citation>
    <scope>NUCLEOTIDE SEQUENCE [LARGE SCALE GENOMIC DNA]</scope>
    <source>
        <strain evidence="2 3">JCM 13004</strain>
    </source>
</reference>
<protein>
    <submittedName>
        <fullName evidence="2">Enoyl-CoA hydratase family protein</fullName>
    </submittedName>
</protein>
<dbReference type="SUPFAM" id="SSF52096">
    <property type="entry name" value="ClpP/crotonase"/>
    <property type="match status" value="1"/>
</dbReference>